<proteinExistence type="predicted"/>
<dbReference type="Proteomes" id="UP000299102">
    <property type="component" value="Unassembled WGS sequence"/>
</dbReference>
<keyword evidence="3" id="KW-1185">Reference proteome</keyword>
<accession>A0A4C1XE29</accession>
<protein>
    <submittedName>
        <fullName evidence="2">Uncharacterized protein</fullName>
    </submittedName>
</protein>
<name>A0A4C1XE29_EUMVA</name>
<gene>
    <name evidence="2" type="ORF">EVAR_45251_1</name>
</gene>
<reference evidence="2 3" key="1">
    <citation type="journal article" date="2019" name="Commun. Biol.">
        <title>The bagworm genome reveals a unique fibroin gene that provides high tensile strength.</title>
        <authorList>
            <person name="Kono N."/>
            <person name="Nakamura H."/>
            <person name="Ohtoshi R."/>
            <person name="Tomita M."/>
            <person name="Numata K."/>
            <person name="Arakawa K."/>
        </authorList>
    </citation>
    <scope>NUCLEOTIDE SEQUENCE [LARGE SCALE GENOMIC DNA]</scope>
</reference>
<evidence type="ECO:0000313" key="3">
    <source>
        <dbReference type="Proteomes" id="UP000299102"/>
    </source>
</evidence>
<dbReference type="EMBL" id="BGZK01000808">
    <property type="protein sequence ID" value="GBP61232.1"/>
    <property type="molecule type" value="Genomic_DNA"/>
</dbReference>
<sequence>MSARALRGRRGRAARAGHPSPRLSSDVLHPIMTIYDFDFYFDAEILLVQDLQNRKMHLIPELLVRKESKI</sequence>
<evidence type="ECO:0000256" key="1">
    <source>
        <dbReference type="SAM" id="MobiDB-lite"/>
    </source>
</evidence>
<organism evidence="2 3">
    <name type="scientific">Eumeta variegata</name>
    <name type="common">Bagworm moth</name>
    <name type="synonym">Eumeta japonica</name>
    <dbReference type="NCBI Taxonomy" id="151549"/>
    <lineage>
        <taxon>Eukaryota</taxon>
        <taxon>Metazoa</taxon>
        <taxon>Ecdysozoa</taxon>
        <taxon>Arthropoda</taxon>
        <taxon>Hexapoda</taxon>
        <taxon>Insecta</taxon>
        <taxon>Pterygota</taxon>
        <taxon>Neoptera</taxon>
        <taxon>Endopterygota</taxon>
        <taxon>Lepidoptera</taxon>
        <taxon>Glossata</taxon>
        <taxon>Ditrysia</taxon>
        <taxon>Tineoidea</taxon>
        <taxon>Psychidae</taxon>
        <taxon>Oiketicinae</taxon>
        <taxon>Eumeta</taxon>
    </lineage>
</organism>
<dbReference type="AlphaFoldDB" id="A0A4C1XE29"/>
<feature type="region of interest" description="Disordered" evidence="1">
    <location>
        <begin position="1"/>
        <end position="21"/>
    </location>
</feature>
<feature type="compositionally biased region" description="Basic residues" evidence="1">
    <location>
        <begin position="1"/>
        <end position="15"/>
    </location>
</feature>
<comment type="caution">
    <text evidence="2">The sequence shown here is derived from an EMBL/GenBank/DDBJ whole genome shotgun (WGS) entry which is preliminary data.</text>
</comment>
<evidence type="ECO:0000313" key="2">
    <source>
        <dbReference type="EMBL" id="GBP61232.1"/>
    </source>
</evidence>